<dbReference type="SUPFAM" id="SSF49899">
    <property type="entry name" value="Concanavalin A-like lectins/glucanases"/>
    <property type="match status" value="1"/>
</dbReference>
<name>A0A8D8R912_9HEMI</name>
<dbReference type="PANTHER" id="PTHR11346:SF176">
    <property type="entry name" value="32 KDA BETA-GALACTOSIDE-BINDING LECTIN LEC-3"/>
    <property type="match status" value="1"/>
</dbReference>
<evidence type="ECO:0000259" key="4">
    <source>
        <dbReference type="PROSITE" id="PS51304"/>
    </source>
</evidence>
<evidence type="ECO:0000313" key="5">
    <source>
        <dbReference type="EMBL" id="CAG6644981.1"/>
    </source>
</evidence>
<dbReference type="EMBL" id="HBUF01134650">
    <property type="protein sequence ID" value="CAG6644983.1"/>
    <property type="molecule type" value="Transcribed_RNA"/>
</dbReference>
<dbReference type="FunFam" id="2.60.120.200:FF:000124">
    <property type="entry name" value="Galectin-4"/>
    <property type="match status" value="1"/>
</dbReference>
<dbReference type="InterPro" id="IPR013320">
    <property type="entry name" value="ConA-like_dom_sf"/>
</dbReference>
<proteinExistence type="predicted"/>
<dbReference type="GO" id="GO:0030246">
    <property type="term" value="F:carbohydrate binding"/>
    <property type="evidence" value="ECO:0007669"/>
    <property type="project" value="UniProtKB-UniRule"/>
</dbReference>
<evidence type="ECO:0000256" key="1">
    <source>
        <dbReference type="ARBA" id="ARBA00022734"/>
    </source>
</evidence>
<keyword evidence="2" id="KW-0677">Repeat</keyword>
<keyword evidence="1 3" id="KW-0430">Lectin</keyword>
<feature type="domain" description="Galectin" evidence="4">
    <location>
        <begin position="13"/>
        <end position="145"/>
    </location>
</feature>
<evidence type="ECO:0000256" key="2">
    <source>
        <dbReference type="ARBA" id="ARBA00022737"/>
    </source>
</evidence>
<dbReference type="PANTHER" id="PTHR11346">
    <property type="entry name" value="GALECTIN"/>
    <property type="match status" value="1"/>
</dbReference>
<dbReference type="Gene3D" id="2.60.120.200">
    <property type="match status" value="1"/>
</dbReference>
<dbReference type="PROSITE" id="PS51304">
    <property type="entry name" value="GALECTIN"/>
    <property type="match status" value="1"/>
</dbReference>
<accession>A0A8D8R912</accession>
<dbReference type="EMBL" id="HBUF01134648">
    <property type="protein sequence ID" value="CAG6644981.1"/>
    <property type="molecule type" value="Transcribed_RNA"/>
</dbReference>
<reference evidence="5" key="1">
    <citation type="submission" date="2021-05" db="EMBL/GenBank/DDBJ databases">
        <authorList>
            <person name="Alioto T."/>
            <person name="Alioto T."/>
            <person name="Gomez Garrido J."/>
        </authorList>
    </citation>
    <scope>NUCLEOTIDE SEQUENCE</scope>
</reference>
<dbReference type="Pfam" id="PF00337">
    <property type="entry name" value="Gal-bind_lectin"/>
    <property type="match status" value="1"/>
</dbReference>
<evidence type="ECO:0000256" key="3">
    <source>
        <dbReference type="RuleBase" id="RU102079"/>
    </source>
</evidence>
<dbReference type="SMART" id="SM00908">
    <property type="entry name" value="Gal-bind_lectin"/>
    <property type="match status" value="1"/>
</dbReference>
<dbReference type="CDD" id="cd00070">
    <property type="entry name" value="GLECT"/>
    <property type="match status" value="1"/>
</dbReference>
<dbReference type="AlphaFoldDB" id="A0A8D8R912"/>
<protein>
    <recommendedName>
        <fullName evidence="3">Galectin</fullName>
    </recommendedName>
</protein>
<dbReference type="GO" id="GO:0016936">
    <property type="term" value="F:galactoside binding"/>
    <property type="evidence" value="ECO:0007669"/>
    <property type="project" value="TreeGrafter"/>
</dbReference>
<organism evidence="5">
    <name type="scientific">Cacopsylla melanoneura</name>
    <dbReference type="NCBI Taxonomy" id="428564"/>
    <lineage>
        <taxon>Eukaryota</taxon>
        <taxon>Metazoa</taxon>
        <taxon>Ecdysozoa</taxon>
        <taxon>Arthropoda</taxon>
        <taxon>Hexapoda</taxon>
        <taxon>Insecta</taxon>
        <taxon>Pterygota</taxon>
        <taxon>Neoptera</taxon>
        <taxon>Paraneoptera</taxon>
        <taxon>Hemiptera</taxon>
        <taxon>Sternorrhyncha</taxon>
        <taxon>Psylloidea</taxon>
        <taxon>Psyllidae</taxon>
        <taxon>Psyllinae</taxon>
        <taxon>Cacopsylla</taxon>
    </lineage>
</organism>
<sequence>MMHPPIHNPMIPFIGPIFGGCQPGTLIDIQGHVPLHSNRFAVNIQCGPNVSPRDDVAFHINVDLLHNRIVRNSISQLNWGREEAHGYMPLTKGQPFSLVILCEPSKFNLAVNGVHFTEMSHRLPLHRVSHLAIDGDVTISSIQFSGGGAMPAHGQVGFNPTALSYTPGYNGHTPYPSGPGVPGQPYPMQQSTYPGQQPPYPVQPGMPGYGQPAYGYPQYPHSHTHKPTGILEKAGLALGGAGLMSTLGSKFGGGGHNNHYPSGGGYPHPHHGGGGSMLGMGATGLGAGLVGATLAHKLSPKKSHKSHKKAAKKALKYGVPIAGLGLGAYTVGKIMHRSSSSSSSSSSD</sequence>
<dbReference type="SMART" id="SM00276">
    <property type="entry name" value="GLECT"/>
    <property type="match status" value="1"/>
</dbReference>
<dbReference type="InterPro" id="IPR044156">
    <property type="entry name" value="Galectin-like"/>
</dbReference>
<dbReference type="InterPro" id="IPR001079">
    <property type="entry name" value="Galectin_CRD"/>
</dbReference>